<dbReference type="AlphaFoldDB" id="A0AAN9E0Q9"/>
<evidence type="ECO:0000313" key="3">
    <source>
        <dbReference type="Proteomes" id="UP001372338"/>
    </source>
</evidence>
<dbReference type="GO" id="GO:0007165">
    <property type="term" value="P:signal transduction"/>
    <property type="evidence" value="ECO:0007669"/>
    <property type="project" value="InterPro"/>
</dbReference>
<gene>
    <name evidence="2" type="ORF">RIF29_39168</name>
</gene>
<protein>
    <recommendedName>
        <fullName evidence="1">TIR domain-containing protein</fullName>
    </recommendedName>
</protein>
<dbReference type="PROSITE" id="PS50104">
    <property type="entry name" value="TIR"/>
    <property type="match status" value="1"/>
</dbReference>
<proteinExistence type="predicted"/>
<evidence type="ECO:0000259" key="1">
    <source>
        <dbReference type="PROSITE" id="PS50104"/>
    </source>
</evidence>
<comment type="caution">
    <text evidence="2">The sequence shown here is derived from an EMBL/GenBank/DDBJ whole genome shotgun (WGS) entry which is preliminary data.</text>
</comment>
<dbReference type="Gene3D" id="3.40.50.10140">
    <property type="entry name" value="Toll/interleukin-1 receptor homology (TIR) domain"/>
    <property type="match status" value="1"/>
</dbReference>
<feature type="domain" description="TIR" evidence="1">
    <location>
        <begin position="30"/>
        <end position="154"/>
    </location>
</feature>
<dbReference type="PANTHER" id="PTHR31008">
    <property type="entry name" value="COP1-INTERACTING PROTEIN-RELATED"/>
    <property type="match status" value="1"/>
</dbReference>
<dbReference type="EMBL" id="JAYWIO010000008">
    <property type="protein sequence ID" value="KAK7244348.1"/>
    <property type="molecule type" value="Genomic_DNA"/>
</dbReference>
<name>A0AAN9E0Q9_CROPI</name>
<evidence type="ECO:0000313" key="2">
    <source>
        <dbReference type="EMBL" id="KAK7244348.1"/>
    </source>
</evidence>
<accession>A0AAN9E0Q9</accession>
<dbReference type="InterPro" id="IPR035897">
    <property type="entry name" value="Toll_tir_struct_dom_sf"/>
</dbReference>
<sequence>MQRFLAMNMQQRFFSHERRTQMMMAKRVIEPCDVFLNHRCMDTKKTVATLLYDHLFRHGFNPFLDNKNMKPGDKLFDKINSAVFECKIGVAVFSPRYCESYFCLHELALLMGYRKKIIPIFCDVKPSQLKVVNNNGKWSEEELRRFRWALEEAKSTVGLTFNSSKGNLSEIVTSASEIIIGSMIELENEEQMQNHNYPMAL</sequence>
<organism evidence="2 3">
    <name type="scientific">Crotalaria pallida</name>
    <name type="common">Smooth rattlebox</name>
    <name type="synonym">Crotalaria striata</name>
    <dbReference type="NCBI Taxonomy" id="3830"/>
    <lineage>
        <taxon>Eukaryota</taxon>
        <taxon>Viridiplantae</taxon>
        <taxon>Streptophyta</taxon>
        <taxon>Embryophyta</taxon>
        <taxon>Tracheophyta</taxon>
        <taxon>Spermatophyta</taxon>
        <taxon>Magnoliopsida</taxon>
        <taxon>eudicotyledons</taxon>
        <taxon>Gunneridae</taxon>
        <taxon>Pentapetalae</taxon>
        <taxon>rosids</taxon>
        <taxon>fabids</taxon>
        <taxon>Fabales</taxon>
        <taxon>Fabaceae</taxon>
        <taxon>Papilionoideae</taxon>
        <taxon>50 kb inversion clade</taxon>
        <taxon>genistoids sensu lato</taxon>
        <taxon>core genistoids</taxon>
        <taxon>Crotalarieae</taxon>
        <taxon>Crotalaria</taxon>
    </lineage>
</organism>
<dbReference type="PANTHER" id="PTHR31008:SF16">
    <property type="entry name" value="TOLL-INTERLEUKIN-RESISTANCE (TIR) DOMAIN FAMILY PROTEIN"/>
    <property type="match status" value="1"/>
</dbReference>
<dbReference type="Pfam" id="PF01582">
    <property type="entry name" value="TIR"/>
    <property type="match status" value="1"/>
</dbReference>
<dbReference type="InterPro" id="IPR000157">
    <property type="entry name" value="TIR_dom"/>
</dbReference>
<keyword evidence="3" id="KW-1185">Reference proteome</keyword>
<dbReference type="Proteomes" id="UP001372338">
    <property type="component" value="Unassembled WGS sequence"/>
</dbReference>
<dbReference type="SMART" id="SM00255">
    <property type="entry name" value="TIR"/>
    <property type="match status" value="1"/>
</dbReference>
<reference evidence="2 3" key="1">
    <citation type="submission" date="2024-01" db="EMBL/GenBank/DDBJ databases">
        <title>The genomes of 5 underutilized Papilionoideae crops provide insights into root nodulation and disease resistanc.</title>
        <authorList>
            <person name="Yuan L."/>
        </authorList>
    </citation>
    <scope>NUCLEOTIDE SEQUENCE [LARGE SCALE GENOMIC DNA]</scope>
    <source>
        <strain evidence="2">ZHUSHIDOU_FW_LH</strain>
        <tissue evidence="2">Leaf</tissue>
    </source>
</reference>
<dbReference type="SUPFAM" id="SSF52200">
    <property type="entry name" value="Toll/Interleukin receptor TIR domain"/>
    <property type="match status" value="1"/>
</dbReference>